<sequence>MKNFTSVASAFCITAMLLAGCGTAEPSKEGSAATETAKKEVVLMDASFPTYNNIDELANQADLIIEGKILKSSFKLINIAEEPADPNDEKLNPGGDISDSPAIPYTIYDVEVQKNYKGEAAEKEIIQVKQVGGEDQEHTFKVEDSEELKTNENYVMFLATFENSPASLLNPVQGSYTVEDDGTIKGNEKNQIKIEMNNLLKLEQQ</sequence>
<protein>
    <recommendedName>
        <fullName evidence="4">Lipoprotein</fullName>
    </recommendedName>
</protein>
<dbReference type="GeneID" id="93479657"/>
<proteinExistence type="predicted"/>
<dbReference type="RefSeq" id="WP_036612205.1">
    <property type="nucleotide sequence ID" value="NZ_CP145892.1"/>
</dbReference>
<feature type="chain" id="PRO_5044795588" description="Lipoprotein" evidence="1">
    <location>
        <begin position="25"/>
        <end position="205"/>
    </location>
</feature>
<dbReference type="Proteomes" id="UP001364764">
    <property type="component" value="Chromosome"/>
</dbReference>
<organism evidence="2 3">
    <name type="scientific">Paenibacillus amylolyticus</name>
    <dbReference type="NCBI Taxonomy" id="1451"/>
    <lineage>
        <taxon>Bacteria</taxon>
        <taxon>Bacillati</taxon>
        <taxon>Bacillota</taxon>
        <taxon>Bacilli</taxon>
        <taxon>Bacillales</taxon>
        <taxon>Paenibacillaceae</taxon>
        <taxon>Paenibacillus</taxon>
    </lineage>
</organism>
<dbReference type="EMBL" id="CP145892">
    <property type="protein sequence ID" value="WWP20461.1"/>
    <property type="molecule type" value="Genomic_DNA"/>
</dbReference>
<evidence type="ECO:0000256" key="1">
    <source>
        <dbReference type="SAM" id="SignalP"/>
    </source>
</evidence>
<dbReference type="AlphaFoldDB" id="A0ABD8ASE6"/>
<keyword evidence="1" id="KW-0732">Signal</keyword>
<reference evidence="2 3" key="1">
    <citation type="submission" date="2024-02" db="EMBL/GenBank/DDBJ databases">
        <title>Complete sequences of two Paenibacillus sp. strains and one Lysinibacillus strain isolated from the environment on STAA medium highlight biotechnological potential.</title>
        <authorList>
            <person name="Attere S.A."/>
            <person name="Piche L.C."/>
            <person name="Intertaglia L."/>
            <person name="Lami R."/>
            <person name="Charette S.J."/>
            <person name="Vincent A.T."/>
        </authorList>
    </citation>
    <scope>NUCLEOTIDE SEQUENCE [LARGE SCALE GENOMIC DNA]</scope>
    <source>
        <strain evidence="2 3">Y5S-7</strain>
    </source>
</reference>
<dbReference type="PROSITE" id="PS51257">
    <property type="entry name" value="PROKAR_LIPOPROTEIN"/>
    <property type="match status" value="1"/>
</dbReference>
<feature type="signal peptide" evidence="1">
    <location>
        <begin position="1"/>
        <end position="24"/>
    </location>
</feature>
<accession>A0ABD8ASE6</accession>
<gene>
    <name evidence="2" type="ORF">V6668_29290</name>
</gene>
<evidence type="ECO:0000313" key="3">
    <source>
        <dbReference type="Proteomes" id="UP001364764"/>
    </source>
</evidence>
<name>A0ABD8ASE6_PAEAM</name>
<evidence type="ECO:0000313" key="2">
    <source>
        <dbReference type="EMBL" id="WWP20461.1"/>
    </source>
</evidence>
<evidence type="ECO:0008006" key="4">
    <source>
        <dbReference type="Google" id="ProtNLM"/>
    </source>
</evidence>